<feature type="active site" description="Proton acceptor" evidence="1">
    <location>
        <position position="180"/>
    </location>
</feature>
<gene>
    <name evidence="1" type="primary">uxaE</name>
    <name evidence="2" type="ORF">EDC14_100833</name>
</gene>
<dbReference type="EC" id="5.1.2.7" evidence="1"/>
<organism evidence="2 3">
    <name type="scientific">Hydrogenispora ethanolica</name>
    <dbReference type="NCBI Taxonomy" id="1082276"/>
    <lineage>
        <taxon>Bacteria</taxon>
        <taxon>Bacillati</taxon>
        <taxon>Bacillota</taxon>
        <taxon>Hydrogenispora</taxon>
    </lineage>
</organism>
<comment type="catalytic activity">
    <reaction evidence="1">
        <text>keto-D-tagaturonate = keto-D-fructuronate</text>
        <dbReference type="Rhea" id="RHEA:51656"/>
        <dbReference type="ChEBI" id="CHEBI:17886"/>
        <dbReference type="ChEBI" id="CHEBI:59881"/>
        <dbReference type="EC" id="5.1.2.7"/>
    </reaction>
</comment>
<protein>
    <recommendedName>
        <fullName evidence="1">Tagaturonate/fructuronate epimerase</fullName>
        <shortName evidence="1">D-TagA/D-FruA epimerase</shortName>
        <ecNumber evidence="1">5.1.2.7</ecNumber>
    </recommendedName>
</protein>
<evidence type="ECO:0000313" key="2">
    <source>
        <dbReference type="EMBL" id="TCL70888.1"/>
    </source>
</evidence>
<keyword evidence="1" id="KW-0413">Isomerase</keyword>
<dbReference type="GO" id="GO:0016856">
    <property type="term" value="F:racemase and epimerase activity, acting on hydroxy acids and derivatives"/>
    <property type="evidence" value="ECO:0007669"/>
    <property type="project" value="UniProtKB-UniRule"/>
</dbReference>
<evidence type="ECO:0000256" key="1">
    <source>
        <dbReference type="HAMAP-Rule" id="MF_02243"/>
    </source>
</evidence>
<dbReference type="InterPro" id="IPR032586">
    <property type="entry name" value="UxaE"/>
</dbReference>
<dbReference type="HAMAP" id="MF_02243">
    <property type="entry name" value="UxaE"/>
    <property type="match status" value="1"/>
</dbReference>
<dbReference type="Proteomes" id="UP000295008">
    <property type="component" value="Unassembled WGS sequence"/>
</dbReference>
<keyword evidence="1" id="KW-0479">Metal-binding</keyword>
<comment type="similarity">
    <text evidence="1">Belongs to the UxaE family.</text>
</comment>
<proteinExistence type="inferred from homology"/>
<dbReference type="GO" id="GO:0046872">
    <property type="term" value="F:metal ion binding"/>
    <property type="evidence" value="ECO:0007669"/>
    <property type="project" value="UniProtKB-UniRule"/>
</dbReference>
<sequence length="511" mass="56967">MEGLKLFLQLIKEQKTTEELRTAVHQNPGRTGVYPESIQHHDGSILFIARLDTGKKLFIAGDRSPLFREMDGAERPVEGVPVKECPLSVGNSRVLRKYFPFTNPTALSGFHRTIGLGDRLGLASAGHIRLIKNLDVRPILAQQSIRELNLTGRDYGQVLADAVWAVFQEGYQGGFGADGDHLKSAAEVRMALDHGFTMITLDCSEHIHNLTAADETKVETLYQALDSNQRQALEARFLGARFKVGDGLTLSYTPATLKFNAAVYQQAIDFAIGIYRELLQPLAGRVDFEVSIDETQTPTDPASHYFVALQLAEAAVKANSVAPRFCGEFQKGIDYLGDTAQFAEEFREHQAIAAHFGYKLSIHSGSDKFSVFPIIGRETGGVVHVKTAGTNWLEAIRVIIETDPGLYREIHRFALTQLGEARKYYHISADPGRIPDLDGLSDAQLAGLMEQNDARQVIHITYGLILQAKDENGNYRFRDRIYRCLNENENLYYLKLENHIGKHLGKLGFLH</sequence>
<dbReference type="AlphaFoldDB" id="A0A4R1RW36"/>
<accession>A0A4R1RW36</accession>
<evidence type="ECO:0000313" key="3">
    <source>
        <dbReference type="Proteomes" id="UP000295008"/>
    </source>
</evidence>
<comment type="cofactor">
    <cofactor evidence="1">
        <name>a divalent metal cation</name>
        <dbReference type="ChEBI" id="CHEBI:60240"/>
    </cofactor>
</comment>
<dbReference type="EMBL" id="SLUN01000008">
    <property type="protein sequence ID" value="TCL70888.1"/>
    <property type="molecule type" value="Genomic_DNA"/>
</dbReference>
<dbReference type="OrthoDB" id="9797992at2"/>
<dbReference type="RefSeq" id="WP_132013862.1">
    <property type="nucleotide sequence ID" value="NZ_SLUN01000008.1"/>
</dbReference>
<name>A0A4R1RW36_HYDET</name>
<dbReference type="Pfam" id="PF16257">
    <property type="entry name" value="UxaE"/>
    <property type="match status" value="1"/>
</dbReference>
<feature type="binding site" evidence="1">
    <location>
        <position position="331"/>
    </location>
    <ligand>
        <name>a divalent metal cation</name>
        <dbReference type="ChEBI" id="CHEBI:60240"/>
    </ligand>
</feature>
<reference evidence="2 3" key="1">
    <citation type="submission" date="2019-03" db="EMBL/GenBank/DDBJ databases">
        <title>Genomic Encyclopedia of Type Strains, Phase IV (KMG-IV): sequencing the most valuable type-strain genomes for metagenomic binning, comparative biology and taxonomic classification.</title>
        <authorList>
            <person name="Goeker M."/>
        </authorList>
    </citation>
    <scope>NUCLEOTIDE SEQUENCE [LARGE SCALE GENOMIC DNA]</scope>
    <source>
        <strain evidence="2 3">LX-B</strain>
    </source>
</reference>
<comment type="caution">
    <text evidence="2">The sequence shown here is derived from an EMBL/GenBank/DDBJ whole genome shotgun (WGS) entry which is preliminary data.</text>
</comment>
<feature type="active site" description="Proton donor" evidence="1">
    <location>
        <position position="289"/>
    </location>
</feature>
<keyword evidence="3" id="KW-1185">Reference proteome</keyword>
<feature type="binding site" evidence="1">
    <location>
        <position position="181"/>
    </location>
    <ligand>
        <name>a divalent metal cation</name>
        <dbReference type="ChEBI" id="CHEBI:60240"/>
    </ligand>
</feature>
<comment type="function">
    <text evidence="1">Catalyzes the epimerization of D-tagaturonate (D-TagA) to D-fructuronate (D-FruA).</text>
</comment>
<feature type="binding site" evidence="1">
    <location>
        <position position="363"/>
    </location>
    <ligand>
        <name>a divalent metal cation</name>
        <dbReference type="ChEBI" id="CHEBI:60240"/>
    </ligand>
</feature>